<evidence type="ECO:0000256" key="4">
    <source>
        <dbReference type="ARBA" id="ARBA00016056"/>
    </source>
</evidence>
<comment type="similarity">
    <text evidence="2">Belongs to the NPC2 family.</text>
</comment>
<dbReference type="InterPro" id="IPR014756">
    <property type="entry name" value="Ig_E-set"/>
</dbReference>
<dbReference type="PANTHER" id="PTHR11306">
    <property type="entry name" value="NIEMANN PICK TYPE C2 PROTEIN NPC2-RELATED"/>
    <property type="match status" value="1"/>
</dbReference>
<evidence type="ECO:0000259" key="9">
    <source>
        <dbReference type="SMART" id="SM00737"/>
    </source>
</evidence>
<keyword evidence="6 8" id="KW-0732">Signal</keyword>
<keyword evidence="7" id="KW-0445">Lipid transport</keyword>
<dbReference type="Gene3D" id="2.70.220.10">
    <property type="entry name" value="Ganglioside GM2 activator"/>
    <property type="match status" value="2"/>
</dbReference>
<dbReference type="GO" id="GO:0032934">
    <property type="term" value="F:sterol binding"/>
    <property type="evidence" value="ECO:0007669"/>
    <property type="project" value="InterPro"/>
</dbReference>
<sequence>MYSSFLFFTLFALSIALQFPITPPYFHVSNSWSYTDCGTPDDVLQIERISLNPDPPSAGKPCEVKITGTVNDIIEEGAYADVAVKLGRIKILKKTFDVCEAFRDYNTTIQCPVKPGSYEVTHTVHLPREIPLARYNIDAMGFTVNEDDMLCLKFVADFRFPPK</sequence>
<dbReference type="Proteomes" id="UP000308092">
    <property type="component" value="Unassembled WGS sequence"/>
</dbReference>
<comment type="caution">
    <text evidence="10">The sequence shown here is derived from an EMBL/GenBank/DDBJ whole genome shotgun (WGS) entry which is preliminary data.</text>
</comment>
<keyword evidence="5" id="KW-0813">Transport</keyword>
<evidence type="ECO:0000256" key="1">
    <source>
        <dbReference type="ARBA" id="ARBA00002053"/>
    </source>
</evidence>
<accession>A0A4S3J2S7</accession>
<gene>
    <name evidence="10" type="ORF">EYZ11_013563</name>
</gene>
<comment type="function">
    <text evidence="1">Catalyzes the intermembrane transfer of phosphatidylglycerol and phosphatidylinositol.</text>
</comment>
<dbReference type="InterPro" id="IPR003172">
    <property type="entry name" value="ML_dom"/>
</dbReference>
<feature type="chain" id="PRO_5020800551" description="Phosphatidylglycerol/phosphatidylinositol transfer protein" evidence="8">
    <location>
        <begin position="17"/>
        <end position="163"/>
    </location>
</feature>
<evidence type="ECO:0000256" key="2">
    <source>
        <dbReference type="ARBA" id="ARBA00006370"/>
    </source>
</evidence>
<dbReference type="SUPFAM" id="SSF81296">
    <property type="entry name" value="E set domains"/>
    <property type="match status" value="1"/>
</dbReference>
<evidence type="ECO:0000313" key="11">
    <source>
        <dbReference type="Proteomes" id="UP000308092"/>
    </source>
</evidence>
<dbReference type="InterPro" id="IPR036846">
    <property type="entry name" value="GM2-AP_sf"/>
</dbReference>
<evidence type="ECO:0000256" key="6">
    <source>
        <dbReference type="ARBA" id="ARBA00022729"/>
    </source>
</evidence>
<dbReference type="GO" id="GO:0032366">
    <property type="term" value="P:intracellular sterol transport"/>
    <property type="evidence" value="ECO:0007669"/>
    <property type="project" value="InterPro"/>
</dbReference>
<dbReference type="InterPro" id="IPR033917">
    <property type="entry name" value="ML_PG-PI_TP"/>
</dbReference>
<proteinExistence type="inferred from homology"/>
<dbReference type="EMBL" id="SOSA01001659">
    <property type="protein sequence ID" value="THC86991.1"/>
    <property type="molecule type" value="Genomic_DNA"/>
</dbReference>
<evidence type="ECO:0000256" key="3">
    <source>
        <dbReference type="ARBA" id="ARBA00011245"/>
    </source>
</evidence>
<evidence type="ECO:0000256" key="7">
    <source>
        <dbReference type="ARBA" id="ARBA00023055"/>
    </source>
</evidence>
<dbReference type="CDD" id="cd00917">
    <property type="entry name" value="PG-PI_TP"/>
    <property type="match status" value="1"/>
</dbReference>
<dbReference type="AlphaFoldDB" id="A0A4S3J2S7"/>
<dbReference type="PANTHER" id="PTHR11306:SF0">
    <property type="entry name" value="PHOSPHATIDYLGLYCEROL_PHOSPHATIDYLINOSITOL TRANSFER PROTEIN"/>
    <property type="match status" value="1"/>
</dbReference>
<evidence type="ECO:0000256" key="8">
    <source>
        <dbReference type="SAM" id="SignalP"/>
    </source>
</evidence>
<dbReference type="VEuPathDB" id="FungiDB:EYZ11_013563"/>
<dbReference type="Pfam" id="PF02221">
    <property type="entry name" value="E1_DerP2_DerF2"/>
    <property type="match status" value="1"/>
</dbReference>
<name>A0A4S3J2S7_9EURO</name>
<dbReference type="SMART" id="SM00737">
    <property type="entry name" value="ML"/>
    <property type="match status" value="1"/>
</dbReference>
<comment type="subunit">
    <text evidence="3">Monomer.</text>
</comment>
<protein>
    <recommendedName>
        <fullName evidence="4">Phosphatidylglycerol/phosphatidylinositol transfer protein</fullName>
    </recommendedName>
</protein>
<keyword evidence="11" id="KW-1185">Reference proteome</keyword>
<evidence type="ECO:0000256" key="5">
    <source>
        <dbReference type="ARBA" id="ARBA00022448"/>
    </source>
</evidence>
<organism evidence="10 11">
    <name type="scientific">Aspergillus tanneri</name>
    <dbReference type="NCBI Taxonomy" id="1220188"/>
    <lineage>
        <taxon>Eukaryota</taxon>
        <taxon>Fungi</taxon>
        <taxon>Dikarya</taxon>
        <taxon>Ascomycota</taxon>
        <taxon>Pezizomycotina</taxon>
        <taxon>Eurotiomycetes</taxon>
        <taxon>Eurotiomycetidae</taxon>
        <taxon>Eurotiales</taxon>
        <taxon>Aspergillaceae</taxon>
        <taxon>Aspergillus</taxon>
        <taxon>Aspergillus subgen. Circumdati</taxon>
    </lineage>
</organism>
<dbReference type="InterPro" id="IPR039670">
    <property type="entry name" value="NPC2-like"/>
</dbReference>
<feature type="domain" description="MD-2-related lipid-recognition" evidence="9">
    <location>
        <begin position="34"/>
        <end position="156"/>
    </location>
</feature>
<reference evidence="10 11" key="1">
    <citation type="submission" date="2019-03" db="EMBL/GenBank/DDBJ databases">
        <title>The genome sequence of a newly discovered highly antifungal drug resistant Aspergillus species, Aspergillus tanneri NIH 1004.</title>
        <authorList>
            <person name="Mounaud S."/>
            <person name="Singh I."/>
            <person name="Joardar V."/>
            <person name="Pakala S."/>
            <person name="Pakala S."/>
            <person name="Venepally P."/>
            <person name="Hoover J."/>
            <person name="Nierman W."/>
            <person name="Chung J."/>
            <person name="Losada L."/>
        </authorList>
    </citation>
    <scope>NUCLEOTIDE SEQUENCE [LARGE SCALE GENOMIC DNA]</scope>
    <source>
        <strain evidence="10 11">NIH1004</strain>
    </source>
</reference>
<evidence type="ECO:0000313" key="10">
    <source>
        <dbReference type="EMBL" id="THC86991.1"/>
    </source>
</evidence>
<feature type="signal peptide" evidence="8">
    <location>
        <begin position="1"/>
        <end position="16"/>
    </location>
</feature>